<dbReference type="PROSITE" id="PS51841">
    <property type="entry name" value="LTD"/>
    <property type="match status" value="1"/>
</dbReference>
<feature type="coiled-coil region" evidence="3">
    <location>
        <begin position="337"/>
        <end position="403"/>
    </location>
</feature>
<comment type="caution">
    <text evidence="7">The sequence shown here is derived from an EMBL/GenBank/DDBJ whole genome shotgun (WGS) entry which is preliminary data.</text>
</comment>
<dbReference type="GO" id="GO:0006998">
    <property type="term" value="P:nuclear envelope organization"/>
    <property type="evidence" value="ECO:0007669"/>
    <property type="project" value="TreeGrafter"/>
</dbReference>
<dbReference type="GO" id="GO:0007097">
    <property type="term" value="P:nuclear migration"/>
    <property type="evidence" value="ECO:0007669"/>
    <property type="project" value="TreeGrafter"/>
</dbReference>
<dbReference type="GO" id="GO:0090435">
    <property type="term" value="P:protein localization to nuclear envelope"/>
    <property type="evidence" value="ECO:0007669"/>
    <property type="project" value="TreeGrafter"/>
</dbReference>
<dbReference type="InterPro" id="IPR001322">
    <property type="entry name" value="Lamin_tail_dom"/>
</dbReference>
<feature type="region of interest" description="Disordered" evidence="4">
    <location>
        <begin position="1"/>
        <end position="22"/>
    </location>
</feature>
<accession>A0A813X5M7</accession>
<feature type="coiled-coil region" evidence="3">
    <location>
        <begin position="220"/>
        <end position="254"/>
    </location>
</feature>
<dbReference type="EMBL" id="CAJNON010000047">
    <property type="protein sequence ID" value="CAF0865600.1"/>
    <property type="molecule type" value="Genomic_DNA"/>
</dbReference>
<evidence type="ECO:0000313" key="7">
    <source>
        <dbReference type="EMBL" id="CAF0865600.1"/>
    </source>
</evidence>
<feature type="domain" description="LTD" evidence="5">
    <location>
        <begin position="2068"/>
        <end position="2186"/>
    </location>
</feature>
<dbReference type="Gene3D" id="2.60.40.1260">
    <property type="entry name" value="Lamin Tail domain"/>
    <property type="match status" value="1"/>
</dbReference>
<evidence type="ECO:0000256" key="1">
    <source>
        <dbReference type="ARBA" id="ARBA00022754"/>
    </source>
</evidence>
<proteinExistence type="predicted"/>
<reference evidence="7" key="1">
    <citation type="submission" date="2021-02" db="EMBL/GenBank/DDBJ databases">
        <authorList>
            <person name="Nowell W R."/>
        </authorList>
    </citation>
    <scope>NUCLEOTIDE SEQUENCE</scope>
</reference>
<feature type="region of interest" description="Disordered" evidence="4">
    <location>
        <begin position="1886"/>
        <end position="1966"/>
    </location>
</feature>
<protein>
    <submittedName>
        <fullName evidence="7">Uncharacterized protein</fullName>
    </submittedName>
</protein>
<feature type="coiled-coil region" evidence="3">
    <location>
        <begin position="950"/>
        <end position="980"/>
    </location>
</feature>
<dbReference type="Gene3D" id="1.20.5.170">
    <property type="match status" value="1"/>
</dbReference>
<feature type="compositionally biased region" description="Low complexity" evidence="4">
    <location>
        <begin position="1674"/>
        <end position="1685"/>
    </location>
</feature>
<dbReference type="SUPFAM" id="SSF64593">
    <property type="entry name" value="Intermediate filament protein, coiled coil region"/>
    <property type="match status" value="2"/>
</dbReference>
<feature type="region of interest" description="Disordered" evidence="4">
    <location>
        <begin position="1624"/>
        <end position="1646"/>
    </location>
</feature>
<dbReference type="InterPro" id="IPR039008">
    <property type="entry name" value="IF_rod_dom"/>
</dbReference>
<dbReference type="OrthoDB" id="2441647at2759"/>
<dbReference type="GO" id="GO:0005652">
    <property type="term" value="C:nuclear lamina"/>
    <property type="evidence" value="ECO:0007669"/>
    <property type="project" value="TreeGrafter"/>
</dbReference>
<feature type="compositionally biased region" description="Polar residues" evidence="4">
    <location>
        <begin position="1"/>
        <end position="14"/>
    </location>
</feature>
<name>A0A813X5M7_9BILA</name>
<feature type="domain" description="IF rod" evidence="6">
    <location>
        <begin position="68"/>
        <end position="425"/>
    </location>
</feature>
<feature type="coiled-coil region" evidence="3">
    <location>
        <begin position="86"/>
        <end position="156"/>
    </location>
</feature>
<dbReference type="SUPFAM" id="SSF74853">
    <property type="entry name" value="Lamin A/C globular tail domain"/>
    <property type="match status" value="1"/>
</dbReference>
<feature type="region of interest" description="Disordered" evidence="4">
    <location>
        <begin position="1161"/>
        <end position="1180"/>
    </location>
</feature>
<dbReference type="Pfam" id="PF00038">
    <property type="entry name" value="Filament"/>
    <property type="match status" value="1"/>
</dbReference>
<dbReference type="SMART" id="SM01391">
    <property type="entry name" value="Filament"/>
    <property type="match status" value="1"/>
</dbReference>
<dbReference type="GO" id="GO:0005882">
    <property type="term" value="C:intermediate filament"/>
    <property type="evidence" value="ECO:0007669"/>
    <property type="project" value="UniProtKB-KW"/>
</dbReference>
<evidence type="ECO:0000256" key="3">
    <source>
        <dbReference type="SAM" id="Coils"/>
    </source>
</evidence>
<evidence type="ECO:0000259" key="5">
    <source>
        <dbReference type="PROSITE" id="PS51841"/>
    </source>
</evidence>
<dbReference type="GO" id="GO:0005200">
    <property type="term" value="F:structural constituent of cytoskeleton"/>
    <property type="evidence" value="ECO:0007669"/>
    <property type="project" value="TreeGrafter"/>
</dbReference>
<evidence type="ECO:0000259" key="6">
    <source>
        <dbReference type="PROSITE" id="PS51842"/>
    </source>
</evidence>
<dbReference type="Gene3D" id="1.20.5.1160">
    <property type="entry name" value="Vasodilator-stimulated phosphoprotein"/>
    <property type="match status" value="1"/>
</dbReference>
<dbReference type="Proteomes" id="UP000663891">
    <property type="component" value="Unassembled WGS sequence"/>
</dbReference>
<feature type="compositionally biased region" description="Polar residues" evidence="4">
    <location>
        <begin position="1663"/>
        <end position="1673"/>
    </location>
</feature>
<dbReference type="PANTHER" id="PTHR45721:SF12">
    <property type="entry name" value="INTERMEDIATE FILAMENT PROTEIN IFA-1"/>
    <property type="match status" value="1"/>
</dbReference>
<sequence length="2189" mass="249688">MDYRQTSSLSFQQQNHKDEEESTTFNHLQTLSKNMISTTDNFNTYDIPFKSSGKSNVIIAIQENRKREKHDLNYLNDRFTSYVARVHFLEGQNKALQLEIDQLRQQWSSQKKKIREMYEVEINSARYIINDTNNDRVAAELRAQRSEEDLLNLKEKYTSLLVGKGSDRYKIERLQKQISSNEADINLFHRRLVDLQDEHKRYQTKSQDLIIDIKKITKEIDHEVITRMQLENQKEQLEKEIKLLQQLHKQKVQQIKQISSISTQYDETRFFKNDLSKAIKKVQEEYEERNYQQRNELEAWYQRKVAQTIQEIQLHHNLERSDNIRRHDEFNHLQTLISDSQHEIATIRQRNENMKNSIQELEKRIYMERDDNIRASTNHDRQIKELRARLEVLDQDYSKLISTKSTLNTEIADYRKLLEGEDKSEGLKDIINNVRGQNLSDFLSTKSGINQGEKFDVLWHDTLNIVFLYKLIFECCDNNYSMLSSCIPIQSVPLTTRKEPTIFEQVYGGYRQPTATTSFNTQRISAADRSCTYKWSGSNIYTRKSKIKTFFESRTMRKQQQPKATTPPSSDYTDAYLTAFSPKPIPTKHIYRLSTSTFTNVAPLPFISKNINLSTDNVIKTSETRFNNIETSNSFERTVPHFRNSTATPSPNFSTKFQSFFNTPPNSFETQTSNPNSPILSRNSQSSNKTNHTSSRLHSVTNPAMYRSTSPDENAYKPISPTTITTSSLPLSTKSSILFQCTPSMPLKDMNKSNINEHNILSSLDNEKRIERPETLLFQHDEDIHSFSLKNLTPVITPSPIESKIEPEHPLEDELSIAASKPIEILENTITKYDSLINQISDILATVSPLSSTISSMSPNKSVLDYELSADGSPILHHKRIESPTSTRNAYIQRMKTKHMIREDSYDKIVVAIKDLDNEITPPSDVKTSSLTERIKEETELLSDDELEKNSSLDENKKEIETLLRDIQQLSTIIENEKDEHQYTRSQTELLCNVLNNEATIQKTDAIYDDVTSDNKDDTESSSNQNLIEKLYPSNISKESSSIVNQQTDISIFNKTISNDEKIITLSSTPDDQHCIKDDVARLPTTSTNYANEKLTSEIVNNKQGYQKETSIEPQISSINTTNHHITASDSIDSQTNFIEKQIKSVSSLDTIASVLDSTDRQTPLLSSNASQTSQDEQTLNSRDTFLTDEQTKEIKSNEIETITQPVDNTECEDRRLTNESISSPPNIESPIDTLANSISSRYISSDVYHGYLGERTQYIKSLSKSAAKRANKALRTYLHQTISTPIIPLIETIPNVPSSMQMMMVMKRSKKNYNQNEKNKQFVPIFKKSQSTLGNLDIDKQDTLSALTIEALAVAENMKELTTSLLNNSNDLSDEKLDDKLTKETEVTSTIQDKVLNKTTISTQASSANKEKEYTILDSDTIIIEETDHHENDINPETTPIHQMLTDDTTTTSNISASTIENNQQMSLTNAISSEQILQNEFENIESDTANLLENDQSLISRKSEFYFDETEIEPTILTPPDSINIDIVQLTSHPTFEKTDASLISTDSDISEIPPIIEINKVTLDINQDHNISQDTIQDLMNDLARSISSRLKHITDHTSNAGLTKSINTQSNDSIQKIENEDILRNPSNELRPLSPTNTEPNSSELIHALRGHSIALHNSSEQQVNPSEQSTTSTTSSSHITSSDRYVSYAIHEMHDSLQDRLPIIPLAADLPLYKHIENVPLQSITKEEDSTEFDATENLTSYSDDILYRRLYRSNIDIRKDLDSSSTDDDVDEEFEEHDLTNIHRINHKLTETSSSLSANDECYRRYDVTTTLSSNDSLSSPLKQQADDVYLIPGYPGLWRTSTDNNDDANLPIDYDADDEGRTATKTKTIVQVSDSLRRPLSFQPNRNPTTNDPQSEILTTGVPLRPNLKETTNRPTNNFSFDKSESDSYHTCPSSIYKQRQQSELNEKLNRTQQQTQSSPEESIFLICERERGVSLPVTMNIDYDDIAFRLSTSTPNEAQLCSTRQTNLLARLSSKTESSCRASSPSLNSYDNDQQKRSSWLNNLNTFTTTTDDTNELTKSRITFQKSAKGPISISECHAQGHYIIIDNTSRSKNIDLSNWIIHQENENGNKLIFTFPDNCLLESKHSLKILANTYESEQINDNELIATLISTWHTGSYIITTLINPEGKDRATLTKKTIFS</sequence>
<feature type="compositionally biased region" description="Polar residues" evidence="4">
    <location>
        <begin position="643"/>
        <end position="712"/>
    </location>
</feature>
<feature type="region of interest" description="Disordered" evidence="4">
    <location>
        <begin position="1663"/>
        <end position="1685"/>
    </location>
</feature>
<feature type="compositionally biased region" description="Polar residues" evidence="4">
    <location>
        <begin position="1889"/>
        <end position="1905"/>
    </location>
</feature>
<dbReference type="GO" id="GO:0051664">
    <property type="term" value="P:nuclear pore localization"/>
    <property type="evidence" value="ECO:0007669"/>
    <property type="project" value="TreeGrafter"/>
</dbReference>
<keyword evidence="2 3" id="KW-0175">Coiled coil</keyword>
<feature type="region of interest" description="Disordered" evidence="4">
    <location>
        <begin position="641"/>
        <end position="717"/>
    </location>
</feature>
<evidence type="ECO:0000256" key="2">
    <source>
        <dbReference type="ARBA" id="ARBA00023054"/>
    </source>
</evidence>
<dbReference type="Gene3D" id="1.20.5.500">
    <property type="entry name" value="Single helix bin"/>
    <property type="match status" value="1"/>
</dbReference>
<dbReference type="PANTHER" id="PTHR45721">
    <property type="entry name" value="LAMIN DM0-RELATED"/>
    <property type="match status" value="1"/>
</dbReference>
<organism evidence="7 8">
    <name type="scientific">Adineta steineri</name>
    <dbReference type="NCBI Taxonomy" id="433720"/>
    <lineage>
        <taxon>Eukaryota</taxon>
        <taxon>Metazoa</taxon>
        <taxon>Spiralia</taxon>
        <taxon>Gnathifera</taxon>
        <taxon>Rotifera</taxon>
        <taxon>Eurotatoria</taxon>
        <taxon>Bdelloidea</taxon>
        <taxon>Adinetida</taxon>
        <taxon>Adinetidae</taxon>
        <taxon>Adineta</taxon>
    </lineage>
</organism>
<feature type="compositionally biased region" description="Polar residues" evidence="4">
    <location>
        <begin position="1936"/>
        <end position="1951"/>
    </location>
</feature>
<evidence type="ECO:0000313" key="8">
    <source>
        <dbReference type="Proteomes" id="UP000663891"/>
    </source>
</evidence>
<dbReference type="PROSITE" id="PS51842">
    <property type="entry name" value="IF_ROD_2"/>
    <property type="match status" value="1"/>
</dbReference>
<dbReference type="GO" id="GO:0031507">
    <property type="term" value="P:heterochromatin formation"/>
    <property type="evidence" value="ECO:0007669"/>
    <property type="project" value="TreeGrafter"/>
</dbReference>
<gene>
    <name evidence="7" type="ORF">VCS650_LOCUS7436</name>
</gene>
<dbReference type="InterPro" id="IPR036415">
    <property type="entry name" value="Lamin_tail_dom_sf"/>
</dbReference>
<evidence type="ECO:0000256" key="4">
    <source>
        <dbReference type="SAM" id="MobiDB-lite"/>
    </source>
</evidence>
<keyword evidence="1" id="KW-0403">Intermediate filament</keyword>